<gene>
    <name evidence="3" type="ORF">NOCA120015</name>
</gene>
<feature type="compositionally biased region" description="Basic and acidic residues" evidence="1">
    <location>
        <begin position="291"/>
        <end position="302"/>
    </location>
</feature>
<dbReference type="PANTHER" id="PTHR34215">
    <property type="entry name" value="BLL0784 PROTEIN"/>
    <property type="match status" value="1"/>
</dbReference>
<evidence type="ECO:0000259" key="2">
    <source>
        <dbReference type="Pfam" id="PF04296"/>
    </source>
</evidence>
<reference evidence="3" key="1">
    <citation type="submission" date="2015-08" db="EMBL/GenBank/DDBJ databases">
        <authorList>
            <person name="Babu N.S."/>
            <person name="Beckwith C.J."/>
            <person name="Beseler K.G."/>
            <person name="Brison A."/>
            <person name="Carone J.V."/>
            <person name="Caskin T.P."/>
            <person name="Diamond M."/>
            <person name="Durham M.E."/>
            <person name="Foxe J.M."/>
            <person name="Go M."/>
            <person name="Henderson B.A."/>
            <person name="Jones I.B."/>
            <person name="McGettigan J.A."/>
            <person name="Micheletti S.J."/>
            <person name="Nasrallah M.E."/>
            <person name="Ortiz D."/>
            <person name="Piller C.R."/>
            <person name="Privatt S.R."/>
            <person name="Schneider S.L."/>
            <person name="Sharp S."/>
            <person name="Smith T.C."/>
            <person name="Stanton J.D."/>
            <person name="Ullery H.E."/>
            <person name="Wilson R.J."/>
            <person name="Serrano M.G."/>
            <person name="Buck G."/>
            <person name="Lee V."/>
            <person name="Wang Y."/>
            <person name="Carvalho R."/>
            <person name="Voegtly L."/>
            <person name="Shi R."/>
            <person name="Duckworth R."/>
            <person name="Johnson A."/>
            <person name="Loviza R."/>
            <person name="Walstead R."/>
            <person name="Shah Z."/>
            <person name="Kiflezghi M."/>
            <person name="Wade K."/>
            <person name="Ball S.L."/>
            <person name="Bradley K.W."/>
            <person name="Asai D.J."/>
            <person name="Bowman C.A."/>
            <person name="Russell D.A."/>
            <person name="Pope W.H."/>
            <person name="Jacobs-Sera D."/>
            <person name="Hendrix R.W."/>
            <person name="Hatfull G.F."/>
        </authorList>
    </citation>
    <scope>NUCLEOTIDE SEQUENCE</scope>
</reference>
<accession>A0A2P2CD99</accession>
<feature type="compositionally biased region" description="Basic residues" evidence="1">
    <location>
        <begin position="35"/>
        <end position="76"/>
    </location>
</feature>
<dbReference type="EMBL" id="CZKB01000012">
    <property type="protein sequence ID" value="CUR59973.1"/>
    <property type="molecule type" value="Genomic_DNA"/>
</dbReference>
<feature type="region of interest" description="Disordered" evidence="1">
    <location>
        <begin position="269"/>
        <end position="302"/>
    </location>
</feature>
<dbReference type="AlphaFoldDB" id="A0A2P2CD99"/>
<sequence>MPGDLGPQGHARSADHAVALAPHAGQEALRARGPRDRRRHRRGRRDRPRGRAPHQGRRALHRAWRQRQGRLHRPPRPARAQRDERAARREDRHRRLGRGPRGARRPRPLPGPRHLRGDRGPRHAVVPRRRARLPALPRDRQGGPERPPRRPPHGLADRHPLRRGTRRGLSGACRGSQFVKQWPEPVEWRSVATTSDTPAPGPVRTCVGCRTRAAASELLRVVAGSDAEGRPALVPDPDRRAPGRGAHLHPTQECWQLAVRRRAFPRAFRSGDTLSTAPVEEHLAAHQSDSQQHRPETGARSS</sequence>
<proteinExistence type="predicted"/>
<name>A0A2P2CD99_9ZZZZ</name>
<evidence type="ECO:0000256" key="1">
    <source>
        <dbReference type="SAM" id="MobiDB-lite"/>
    </source>
</evidence>
<dbReference type="Gene3D" id="3.30.1230.10">
    <property type="entry name" value="YlxR-like"/>
    <property type="match status" value="1"/>
</dbReference>
<dbReference type="InterPro" id="IPR007393">
    <property type="entry name" value="YlxR_dom"/>
</dbReference>
<organism evidence="3">
    <name type="scientific">metagenome</name>
    <dbReference type="NCBI Taxonomy" id="256318"/>
    <lineage>
        <taxon>unclassified sequences</taxon>
        <taxon>metagenomes</taxon>
    </lineage>
</organism>
<dbReference type="InterPro" id="IPR035931">
    <property type="entry name" value="YlxR-like_sf"/>
</dbReference>
<feature type="domain" description="YlxR" evidence="2">
    <location>
        <begin position="204"/>
        <end position="270"/>
    </location>
</feature>
<protein>
    <recommendedName>
        <fullName evidence="2">YlxR domain-containing protein</fullName>
    </recommendedName>
</protein>
<feature type="compositionally biased region" description="Basic and acidic residues" evidence="1">
    <location>
        <begin position="80"/>
        <end position="90"/>
    </location>
</feature>
<feature type="region of interest" description="Disordered" evidence="1">
    <location>
        <begin position="1"/>
        <end position="176"/>
    </location>
</feature>
<dbReference type="InterPro" id="IPR037465">
    <property type="entry name" value="YlxR"/>
</dbReference>
<feature type="compositionally biased region" description="Basic and acidic residues" evidence="1">
    <location>
        <begin position="137"/>
        <end position="148"/>
    </location>
</feature>
<dbReference type="Pfam" id="PF04296">
    <property type="entry name" value="YlxR"/>
    <property type="match status" value="1"/>
</dbReference>
<evidence type="ECO:0000313" key="3">
    <source>
        <dbReference type="EMBL" id="CUR59973.1"/>
    </source>
</evidence>
<feature type="compositionally biased region" description="Basic residues" evidence="1">
    <location>
        <begin position="91"/>
        <end position="107"/>
    </location>
</feature>
<feature type="region of interest" description="Disordered" evidence="1">
    <location>
        <begin position="228"/>
        <end position="247"/>
    </location>
</feature>
<dbReference type="PANTHER" id="PTHR34215:SF1">
    <property type="entry name" value="YLXR DOMAIN-CONTAINING PROTEIN"/>
    <property type="match status" value="1"/>
</dbReference>
<dbReference type="SUPFAM" id="SSF64376">
    <property type="entry name" value="YlxR-like"/>
    <property type="match status" value="1"/>
</dbReference>